<evidence type="ECO:0000313" key="2">
    <source>
        <dbReference type="Proteomes" id="UP000007486"/>
    </source>
</evidence>
<dbReference type="RefSeq" id="WP_013619576.1">
    <property type="nucleotide sequence ID" value="NC_015165.1"/>
</dbReference>
<protein>
    <submittedName>
        <fullName evidence="1">Uncharacterized protein</fullName>
    </submittedName>
</protein>
<gene>
    <name evidence="1" type="ordered locus">Bacsa_3702</name>
</gene>
<keyword evidence="1" id="KW-0614">Plasmid</keyword>
<dbReference type="EMBL" id="CP002531">
    <property type="protein sequence ID" value="ADY38223.1"/>
    <property type="molecule type" value="Genomic_DNA"/>
</dbReference>
<reference evidence="1 2" key="2">
    <citation type="submission" date="2011-02" db="EMBL/GenBank/DDBJ databases">
        <title>The complete sequence of plasmid1 of Bacteroides salanitronis DSM 18170.</title>
        <authorList>
            <consortium name="US DOE Joint Genome Institute (JGI-PGF)"/>
            <person name="Lucas S."/>
            <person name="Copeland A."/>
            <person name="Lapidus A."/>
            <person name="Goodwin L."/>
            <person name="Pitluck S."/>
            <person name="Kyrpides N."/>
            <person name="Mavromatis K."/>
            <person name="Ivanova N."/>
            <person name="Mikhailova N."/>
            <person name="Teshima H."/>
            <person name="Misra M."/>
            <person name="Detter J.C."/>
            <person name="Han C."/>
            <person name="Larimer F."/>
            <person name="Land M."/>
            <person name="Hauser L."/>
            <person name="Markowitz V."/>
            <person name="Cheng J.-F."/>
            <person name="Hugenholtz P."/>
            <person name="Woyke T."/>
            <person name="Wu D."/>
            <person name="Gronow S."/>
            <person name="Wellnitz S."/>
            <person name="Brambilla E."/>
            <person name="Klenk H.-P."/>
            <person name="Eisen J.A."/>
        </authorList>
    </citation>
    <scope>NUCLEOTIDE SEQUENCE [LARGE SCALE GENOMIC DNA]</scope>
    <source>
        <strain evidence="1 2">DSM 18170</strain>
        <plasmid evidence="1 2">pBACSA01</plasmid>
    </source>
</reference>
<reference evidence="2" key="1">
    <citation type="journal article" date="2011" name="Stand. Genomic Sci.">
        <title>Complete genome sequence of Bacteroides salanitronis type strain (BL78).</title>
        <authorList>
            <person name="Gronow S."/>
            <person name="Held B."/>
            <person name="Lucas S."/>
            <person name="Lapidus A."/>
            <person name="Del Rio T.G."/>
            <person name="Nolan M."/>
            <person name="Tice H."/>
            <person name="Deshpande S."/>
            <person name="Cheng J.F."/>
            <person name="Pitluck S."/>
            <person name="Liolios K."/>
            <person name="Pagani I."/>
            <person name="Ivanova N."/>
            <person name="Mavromatis K."/>
            <person name="Pati A."/>
            <person name="Tapia R."/>
            <person name="Han C."/>
            <person name="Goodwin L."/>
            <person name="Chen A."/>
            <person name="Palaniappan K."/>
            <person name="Land M."/>
            <person name="Hauser L."/>
            <person name="Chang Y.J."/>
            <person name="Jeffries C.D."/>
            <person name="Brambilla E.M."/>
            <person name="Rohde M."/>
            <person name="Goker M."/>
            <person name="Detter J.C."/>
            <person name="Woyke T."/>
            <person name="Bristow J."/>
            <person name="Markowitz V."/>
            <person name="Hugenholtz P."/>
            <person name="Kyrpides N.C."/>
            <person name="Klenk H.P."/>
            <person name="Eisen J.A."/>
        </authorList>
    </citation>
    <scope>NUCLEOTIDE SEQUENCE [LARGE SCALE GENOMIC DNA]</scope>
    <source>
        <strain evidence="2">DSM 18170</strain>
    </source>
</reference>
<sequence length="132" mass="15980">MKPTTYIDWDNLQNIPFFLCTVKEDVENEDIDVYYNGELVLHDYNHCGYYLYTAIRLFARIKRITLEWVNLKNLWILRNCIRENHNHCIGVEHLIYGSHFDGKNYDTITPLTQRRFDYLCKRIRKLDPYATL</sequence>
<dbReference type="AlphaFoldDB" id="F0R9A2"/>
<evidence type="ECO:0000313" key="1">
    <source>
        <dbReference type="EMBL" id="ADY38223.1"/>
    </source>
</evidence>
<proteinExistence type="predicted"/>
<organism evidence="1 2">
    <name type="scientific">Phocaeicola salanitronis (strain DSM 18170 / JCM 13657 / CCUG 60908 / BL78)</name>
    <name type="common">Bacteroides salanitronis</name>
    <dbReference type="NCBI Taxonomy" id="667015"/>
    <lineage>
        <taxon>Bacteria</taxon>
        <taxon>Pseudomonadati</taxon>
        <taxon>Bacteroidota</taxon>
        <taxon>Bacteroidia</taxon>
        <taxon>Bacteroidales</taxon>
        <taxon>Bacteroidaceae</taxon>
        <taxon>Phocaeicola</taxon>
    </lineage>
</organism>
<dbReference type="KEGG" id="bsa:Bacsa_3702"/>
<name>F0R9A2_PHOSB</name>
<dbReference type="HOGENOM" id="CLU_1912893_0_0_10"/>
<geneLocation type="plasmid" evidence="1 2">
    <name>pBACSA01</name>
</geneLocation>
<dbReference type="OrthoDB" id="1028800at2"/>
<keyword evidence="2" id="KW-1185">Reference proteome</keyword>
<accession>F0R9A2</accession>
<dbReference type="Proteomes" id="UP000007486">
    <property type="component" value="Plasmid pBACSA01"/>
</dbReference>